<proteinExistence type="predicted"/>
<dbReference type="AlphaFoldDB" id="A0A0S7BE54"/>
<dbReference type="Proteomes" id="UP000055060">
    <property type="component" value="Unassembled WGS sequence"/>
</dbReference>
<dbReference type="OrthoDB" id="144214at2"/>
<dbReference type="GO" id="GO:0000271">
    <property type="term" value="P:polysaccharide biosynthetic process"/>
    <property type="evidence" value="ECO:0007669"/>
    <property type="project" value="InterPro"/>
</dbReference>
<dbReference type="Pfam" id="PF05159">
    <property type="entry name" value="Capsule_synth"/>
    <property type="match status" value="1"/>
</dbReference>
<reference evidence="1" key="1">
    <citation type="submission" date="2015-07" db="EMBL/GenBank/DDBJ databases">
        <title>Draft Genome Sequences of Anaerolinea thermolimosa IMO-1, Bellilinea caldifistulae GOMI-1, Leptolinea tardivitalis YMTK-2, Levilinea saccharolytica KIBI-1,Longilinea arvoryzae KOME-1, Previously Described as Members of the Anaerolineaceae (Chloroflexi).</title>
        <authorList>
            <person name="Sekiguchi Y."/>
            <person name="Ohashi A."/>
            <person name="Matsuura N."/>
            <person name="Tourlousse M.D."/>
        </authorList>
    </citation>
    <scope>NUCLEOTIDE SEQUENCE [LARGE SCALE GENOMIC DNA]</scope>
    <source>
        <strain evidence="1">KOME-1</strain>
    </source>
</reference>
<protein>
    <submittedName>
        <fullName evidence="1">Capsule polysaccharide biosynthesis protein</fullName>
    </submittedName>
</protein>
<keyword evidence="2" id="KW-1185">Reference proteome</keyword>
<organism evidence="1">
    <name type="scientific">Longilinea arvoryzae</name>
    <dbReference type="NCBI Taxonomy" id="360412"/>
    <lineage>
        <taxon>Bacteria</taxon>
        <taxon>Bacillati</taxon>
        <taxon>Chloroflexota</taxon>
        <taxon>Anaerolineae</taxon>
        <taxon>Anaerolineales</taxon>
        <taxon>Anaerolineaceae</taxon>
        <taxon>Longilinea</taxon>
    </lineage>
</organism>
<accession>A0A0S7BE54</accession>
<evidence type="ECO:0000313" key="2">
    <source>
        <dbReference type="Proteomes" id="UP000055060"/>
    </source>
</evidence>
<dbReference type="EMBL" id="DF967972">
    <property type="protein sequence ID" value="GAP13789.1"/>
    <property type="molecule type" value="Genomic_DNA"/>
</dbReference>
<name>A0A0S7BE54_9CHLR</name>
<evidence type="ECO:0000313" key="1">
    <source>
        <dbReference type="EMBL" id="GAP13789.1"/>
    </source>
</evidence>
<dbReference type="SUPFAM" id="SSF53756">
    <property type="entry name" value="UDP-Glycosyltransferase/glycogen phosphorylase"/>
    <property type="match status" value="1"/>
</dbReference>
<sequence length="537" mass="60955">MISKAKERIRLNWSRRQTDYLFGVMTREVARNAPPAEGKPVVMFNASTRITGYSQNMAYHLLASWALRLQGVKVVHFVCQAGMTRCPLGTNRDDFSAKPPCKDCQWQSFHAYPQPGAVNAMLRGFEMTTDENLETAMAGLGLEALTCFEYEGLPLGALVLPSMRWVLRRHHLADDDAHRDLYRDCIRSAWSVAAAFEKVLDEVDPRMVIVFNGQFFPEATVRYLAQKRGLPVVTHEVGLLPMTAFFTPGEATAYPIDIPETFDLNAEQNARLDTYLEQRFQGNFSMAGVRFWPEMKPLSEEFWQRAGKFKQIVPVFTNVIFDTSQGHANVLFEHMFAWLDQVLDIARAHPETFFIIRAHPDESRPGKAARENVAGWVAQSGALEMPNVLFVDASEHFSSYELIQKSKFVMIYNSTIGMEASLLGAPVLCAGKARFTQLPTVFFPQTAEEHRAWAEKFLHAESIEVPPEFKRNARRFLYYQLYRTSLPMGDFLAEEGIWKGFVTLKDFEWQALLPENSPSLRAVVDGVLHDGDFLLGE</sequence>
<gene>
    <name evidence="1" type="ORF">LARV_01544</name>
</gene>
<dbReference type="InterPro" id="IPR007833">
    <property type="entry name" value="Capsule_polysaccharide_synth"/>
</dbReference>
<dbReference type="GO" id="GO:0015774">
    <property type="term" value="P:polysaccharide transport"/>
    <property type="evidence" value="ECO:0007669"/>
    <property type="project" value="InterPro"/>
</dbReference>
<dbReference type="STRING" id="360412.LARV_01544"/>
<dbReference type="RefSeq" id="WP_152031751.1">
    <property type="nucleotide sequence ID" value="NZ_DF967972.1"/>
</dbReference>